<name>A0A2Z4IRM6_9ACTN</name>
<keyword evidence="2" id="KW-1185">Reference proteome</keyword>
<reference evidence="1 2" key="1">
    <citation type="journal article" date="2019" name="Int. J. Syst. Evol. Microbiol.">
        <title>Streptomyces cadmiisoli sp. nov., a novel actinomycete isolated from cadmium-contaminated soil.</title>
        <authorList>
            <person name="Li K."/>
            <person name="Tang X."/>
            <person name="Zhao J."/>
            <person name="Guo Y."/>
            <person name="Tang Y."/>
            <person name="Gao J."/>
        </authorList>
    </citation>
    <scope>NUCLEOTIDE SEQUENCE [LARGE SCALE GENOMIC DNA]</scope>
    <source>
        <strain evidence="1 2">ZFG47</strain>
    </source>
</reference>
<organism evidence="1 2">
    <name type="scientific">Streptomyces cadmiisoli</name>
    <dbReference type="NCBI Taxonomy" id="2184053"/>
    <lineage>
        <taxon>Bacteria</taxon>
        <taxon>Bacillati</taxon>
        <taxon>Actinomycetota</taxon>
        <taxon>Actinomycetes</taxon>
        <taxon>Kitasatosporales</taxon>
        <taxon>Streptomycetaceae</taxon>
        <taxon>Streptomyces</taxon>
        <taxon>Streptomyces aurantiacus group</taxon>
    </lineage>
</organism>
<proteinExistence type="predicted"/>
<sequence length="181" mass="21367">MTLYFDAAAVLFQVYPSCNGRWEDRLWLNVPGPVYGAETDNCATGRLEAPRHIHYGGEYFTEYVYRQPRTPDEVREVLGAIEADPMDGYAWDGDQRWTPELVREWWRDRERILQYLRDQVHEWERYDRWIPNQRAAEGALDFAAYIAGGTDSGSLETDLQIYLYWLQERRSPTPVDRLPEL</sequence>
<accession>A0A2Z4IRM6</accession>
<protein>
    <submittedName>
        <fullName evidence="1">Ferredoxin</fullName>
    </submittedName>
</protein>
<dbReference type="EMBL" id="CP030073">
    <property type="protein sequence ID" value="AWW35437.1"/>
    <property type="molecule type" value="Genomic_DNA"/>
</dbReference>
<dbReference type="Proteomes" id="UP000249616">
    <property type="component" value="Chromosome"/>
</dbReference>
<dbReference type="AlphaFoldDB" id="A0A2Z4IRM6"/>
<gene>
    <name evidence="1" type="ORF">DN051_01020</name>
</gene>
<evidence type="ECO:0000313" key="1">
    <source>
        <dbReference type="EMBL" id="AWW35437.1"/>
    </source>
</evidence>
<dbReference type="KEGG" id="scad:DN051_01020"/>
<dbReference type="RefSeq" id="WP_112437626.1">
    <property type="nucleotide sequence ID" value="NZ_CP030073.1"/>
</dbReference>
<evidence type="ECO:0000313" key="2">
    <source>
        <dbReference type="Proteomes" id="UP000249616"/>
    </source>
</evidence>